<dbReference type="PANTHER" id="PTHR39189">
    <property type="entry name" value="UPF0173 METAL-DEPENDENT HYDROLASE YTKL"/>
    <property type="match status" value="1"/>
</dbReference>
<proteinExistence type="predicted"/>
<evidence type="ECO:0000313" key="1">
    <source>
        <dbReference type="EMBL" id="OGG59394.1"/>
    </source>
</evidence>
<name>A0A1F6DDA0_9BACT</name>
<dbReference type="Gene3D" id="3.60.15.10">
    <property type="entry name" value="Ribonuclease Z/Hydroxyacylglutathione hydrolase-like"/>
    <property type="match status" value="1"/>
</dbReference>
<sequence>MIITYHGGECLKFSQGDTTLVLNPHDKKSSFGGVRFGANVVAVSLHHPDFNATESITGNPFVIDTPGEYEVGEVGVRGYGILVNYDGEPRYNTIYQIHFEGINIVHLGALQDVDIDPKILGEFGDIDILILPIGGGDVLQVPAAAKLATKLEAHAVIPVHYDKAALTAFLKELDSAAQPLEKFTIKKKDLEALQGEVVVLSA</sequence>
<reference evidence="1 2" key="1">
    <citation type="journal article" date="2016" name="Nat. Commun.">
        <title>Thousands of microbial genomes shed light on interconnected biogeochemical processes in an aquifer system.</title>
        <authorList>
            <person name="Anantharaman K."/>
            <person name="Brown C.T."/>
            <person name="Hug L.A."/>
            <person name="Sharon I."/>
            <person name="Castelle C.J."/>
            <person name="Probst A.J."/>
            <person name="Thomas B.C."/>
            <person name="Singh A."/>
            <person name="Wilkins M.J."/>
            <person name="Karaoz U."/>
            <person name="Brodie E.L."/>
            <person name="Williams K.H."/>
            <person name="Hubbard S.S."/>
            <person name="Banfield J.F."/>
        </authorList>
    </citation>
    <scope>NUCLEOTIDE SEQUENCE [LARGE SCALE GENOMIC DNA]</scope>
</reference>
<dbReference type="PANTHER" id="PTHR39189:SF1">
    <property type="entry name" value="UPF0173 METAL-DEPENDENT HYDROLASE YTKL"/>
    <property type="match status" value="1"/>
</dbReference>
<dbReference type="InterPro" id="IPR036866">
    <property type="entry name" value="RibonucZ/Hydroxyglut_hydro"/>
</dbReference>
<dbReference type="STRING" id="1798492.A3C89_02750"/>
<organism evidence="1 2">
    <name type="scientific">Candidatus Kaiserbacteria bacterium RIFCSPHIGHO2_02_FULL_50_50</name>
    <dbReference type="NCBI Taxonomy" id="1798492"/>
    <lineage>
        <taxon>Bacteria</taxon>
        <taxon>Candidatus Kaiseribacteriota</taxon>
    </lineage>
</organism>
<evidence type="ECO:0000313" key="2">
    <source>
        <dbReference type="Proteomes" id="UP000178794"/>
    </source>
</evidence>
<dbReference type="SUPFAM" id="SSF56281">
    <property type="entry name" value="Metallo-hydrolase/oxidoreductase"/>
    <property type="match status" value="1"/>
</dbReference>
<dbReference type="AlphaFoldDB" id="A0A1F6DDA0"/>
<dbReference type="Proteomes" id="UP000178794">
    <property type="component" value="Unassembled WGS sequence"/>
</dbReference>
<protein>
    <recommendedName>
        <fullName evidence="3">Lactamase</fullName>
    </recommendedName>
</protein>
<dbReference type="EMBL" id="MFLF01000016">
    <property type="protein sequence ID" value="OGG59394.1"/>
    <property type="molecule type" value="Genomic_DNA"/>
</dbReference>
<accession>A0A1F6DDA0</accession>
<evidence type="ECO:0008006" key="3">
    <source>
        <dbReference type="Google" id="ProtNLM"/>
    </source>
</evidence>
<comment type="caution">
    <text evidence="1">The sequence shown here is derived from an EMBL/GenBank/DDBJ whole genome shotgun (WGS) entry which is preliminary data.</text>
</comment>
<dbReference type="Pfam" id="PF13483">
    <property type="entry name" value="Lactamase_B_3"/>
    <property type="match status" value="1"/>
</dbReference>
<gene>
    <name evidence="1" type="ORF">A3C89_02750</name>
</gene>